<feature type="transmembrane region" description="Helical" evidence="9">
    <location>
        <begin position="219"/>
        <end position="238"/>
    </location>
</feature>
<organism evidence="11 12">
    <name type="scientific">Embleya scabrispora</name>
    <dbReference type="NCBI Taxonomy" id="159449"/>
    <lineage>
        <taxon>Bacteria</taxon>
        <taxon>Bacillati</taxon>
        <taxon>Actinomycetota</taxon>
        <taxon>Actinomycetes</taxon>
        <taxon>Kitasatosporales</taxon>
        <taxon>Streptomycetaceae</taxon>
        <taxon>Embleya</taxon>
    </lineage>
</organism>
<keyword evidence="6 9" id="KW-1133">Transmembrane helix</keyword>
<dbReference type="EMBL" id="MWQN01000001">
    <property type="protein sequence ID" value="OPC82579.1"/>
    <property type="molecule type" value="Genomic_DNA"/>
</dbReference>
<comment type="similarity">
    <text evidence="2">Belongs to the major facilitator superfamily. TCR/Tet family.</text>
</comment>
<dbReference type="InterPro" id="IPR004638">
    <property type="entry name" value="EmrB-like"/>
</dbReference>
<dbReference type="Pfam" id="PF07690">
    <property type="entry name" value="MFS_1"/>
    <property type="match status" value="1"/>
</dbReference>
<keyword evidence="12" id="KW-1185">Reference proteome</keyword>
<comment type="subcellular location">
    <subcellularLocation>
        <location evidence="1">Cell membrane</location>
        <topology evidence="1">Multi-pass membrane protein</topology>
    </subcellularLocation>
</comment>
<dbReference type="PANTHER" id="PTHR23501">
    <property type="entry name" value="MAJOR FACILITATOR SUPERFAMILY"/>
    <property type="match status" value="1"/>
</dbReference>
<feature type="transmembrane region" description="Helical" evidence="9">
    <location>
        <begin position="67"/>
        <end position="86"/>
    </location>
</feature>
<feature type="domain" description="Major facilitator superfamily (MFS) profile" evidence="10">
    <location>
        <begin position="33"/>
        <end position="517"/>
    </location>
</feature>
<dbReference type="GO" id="GO:0022857">
    <property type="term" value="F:transmembrane transporter activity"/>
    <property type="evidence" value="ECO:0007669"/>
    <property type="project" value="InterPro"/>
</dbReference>
<evidence type="ECO:0000256" key="1">
    <source>
        <dbReference type="ARBA" id="ARBA00004651"/>
    </source>
</evidence>
<feature type="transmembrane region" description="Helical" evidence="9">
    <location>
        <begin position="250"/>
        <end position="267"/>
    </location>
</feature>
<dbReference type="SUPFAM" id="SSF103473">
    <property type="entry name" value="MFS general substrate transporter"/>
    <property type="match status" value="1"/>
</dbReference>
<dbReference type="CDD" id="cd17502">
    <property type="entry name" value="MFS_Azr1_MDR_like"/>
    <property type="match status" value="1"/>
</dbReference>
<feature type="transmembrane region" description="Helical" evidence="9">
    <location>
        <begin position="381"/>
        <end position="402"/>
    </location>
</feature>
<dbReference type="Proteomes" id="UP000190037">
    <property type="component" value="Unassembled WGS sequence"/>
</dbReference>
<keyword evidence="5 9" id="KW-0812">Transmembrane</keyword>
<evidence type="ECO:0000256" key="2">
    <source>
        <dbReference type="ARBA" id="ARBA00007520"/>
    </source>
</evidence>
<dbReference type="FunFam" id="1.20.1720.10:FF:000004">
    <property type="entry name" value="EmrB/QacA family drug resistance transporter"/>
    <property type="match status" value="1"/>
</dbReference>
<dbReference type="PROSITE" id="PS50850">
    <property type="entry name" value="MFS"/>
    <property type="match status" value="1"/>
</dbReference>
<comment type="caution">
    <text evidence="11">The sequence shown here is derived from an EMBL/GenBank/DDBJ whole genome shotgun (WGS) entry which is preliminary data.</text>
</comment>
<feature type="transmembrane region" description="Helical" evidence="9">
    <location>
        <begin position="414"/>
        <end position="437"/>
    </location>
</feature>
<evidence type="ECO:0000313" key="11">
    <source>
        <dbReference type="EMBL" id="OPC82579.1"/>
    </source>
</evidence>
<dbReference type="Gene3D" id="1.20.1250.20">
    <property type="entry name" value="MFS general substrate transporter like domains"/>
    <property type="match status" value="1"/>
</dbReference>
<gene>
    <name evidence="11" type="ORF">B4N89_18005</name>
</gene>
<sequence>MSVDRGGHRMSAPQRRHGSSPAGVEAAPRLGLVLTGLMLGMLVAALDQTIVSTALPTIVGDLGGLNHLSWVVTAYLLASTVSTPLWGKLGDLFGRKKLYQASIVIFLIGSVLCGIAQGMTELIAFRAIQGLGGGGLMVLSQAIIGDVVPPRERGRYQGLFGAVFGVTSVAGPLLGGFFVDHLTWRWVFYINLPIGAIALAVIAAALHAKEVHTRPSVDYLGITLLAAGTTCLVLLSTFGGTTYPWGSGQIVALGVAAVVLLVAFVVVERRAAEPVLPMSLFRNRIFSVTAGIGFIVGFAMMGGLSFLPLFMQVVNGASPTESGLRLLPMMGGLLVTSIVSGRLISRTGRYKIYPILGTAVMAVGMFLMSRMDEFTTTAASSLYMLVFGVGLGLVMQVIVLAVQNAVPYAELGVATAGATFFRSIGGSFGAAIFGTIFNNRLAVHLREAAARGEGLPPGTSPGSSSAINPAELNRLPPAAKTGFVHAYAQSLQTVFLAASCIVLVAFLLSFLLREVPLREATRETEQTPLMSPTARSSVDEIERAMAQMVHRENGWSRYERMIGRSGVELSVPCAYGLVQLDQLGPISIPDLAVRIHEPEARVRRYADELTFSGHIERLGEGTMALTAKGHETLEALVEARRQMLTEVMADWSPEQSEELSALLRKLARLTTDTPHDHIVGEADRHPG</sequence>
<feature type="transmembrane region" description="Helical" evidence="9">
    <location>
        <begin position="30"/>
        <end position="55"/>
    </location>
</feature>
<dbReference type="NCBIfam" id="TIGR00711">
    <property type="entry name" value="efflux_EmrB"/>
    <property type="match status" value="1"/>
</dbReference>
<feature type="region of interest" description="Disordered" evidence="8">
    <location>
        <begin position="1"/>
        <end position="23"/>
    </location>
</feature>
<keyword evidence="4" id="KW-1003">Cell membrane</keyword>
<dbReference type="InterPro" id="IPR036259">
    <property type="entry name" value="MFS_trans_sf"/>
</dbReference>
<evidence type="ECO:0000256" key="8">
    <source>
        <dbReference type="SAM" id="MobiDB-lite"/>
    </source>
</evidence>
<dbReference type="PRINTS" id="PR01036">
    <property type="entry name" value="TCRTETB"/>
</dbReference>
<evidence type="ECO:0000256" key="9">
    <source>
        <dbReference type="SAM" id="Phobius"/>
    </source>
</evidence>
<feature type="transmembrane region" description="Helical" evidence="9">
    <location>
        <begin position="288"/>
        <end position="314"/>
    </location>
</feature>
<feature type="transmembrane region" description="Helical" evidence="9">
    <location>
        <begin position="493"/>
        <end position="512"/>
    </location>
</feature>
<evidence type="ECO:0000256" key="6">
    <source>
        <dbReference type="ARBA" id="ARBA00022989"/>
    </source>
</evidence>
<reference evidence="11 12" key="1">
    <citation type="submission" date="2017-03" db="EMBL/GenBank/DDBJ databases">
        <title>Draft genome sequence of Streptomyces scabrisporus NF3, endophyte isolated from Amphipterygium adstringens.</title>
        <authorList>
            <person name="Vazquez M."/>
            <person name="Ceapa C.D."/>
            <person name="Rodriguez Luna D."/>
            <person name="Sanchez Esquivel S."/>
        </authorList>
    </citation>
    <scope>NUCLEOTIDE SEQUENCE [LARGE SCALE GENOMIC DNA]</scope>
    <source>
        <strain evidence="11 12">NF3</strain>
    </source>
</reference>
<dbReference type="InterPro" id="IPR036390">
    <property type="entry name" value="WH_DNA-bd_sf"/>
</dbReference>
<dbReference type="Gene3D" id="1.20.1720.10">
    <property type="entry name" value="Multidrug resistance protein D"/>
    <property type="match status" value="1"/>
</dbReference>
<name>A0A1T3P0D5_9ACTN</name>
<evidence type="ECO:0000256" key="5">
    <source>
        <dbReference type="ARBA" id="ARBA00022692"/>
    </source>
</evidence>
<keyword evidence="3" id="KW-0813">Transport</keyword>
<feature type="transmembrane region" description="Helical" evidence="9">
    <location>
        <begin position="186"/>
        <end position="207"/>
    </location>
</feature>
<accession>A0A1T3P0D5</accession>
<dbReference type="SUPFAM" id="SSF46785">
    <property type="entry name" value="Winged helix' DNA-binding domain"/>
    <property type="match status" value="1"/>
</dbReference>
<feature type="transmembrane region" description="Helical" evidence="9">
    <location>
        <begin position="123"/>
        <end position="144"/>
    </location>
</feature>
<dbReference type="AlphaFoldDB" id="A0A1T3P0D5"/>
<evidence type="ECO:0000256" key="4">
    <source>
        <dbReference type="ARBA" id="ARBA00022475"/>
    </source>
</evidence>
<dbReference type="STRING" id="159449.B4N89_18005"/>
<dbReference type="InterPro" id="IPR036388">
    <property type="entry name" value="WH-like_DNA-bd_sf"/>
</dbReference>
<protein>
    <submittedName>
        <fullName evidence="11">EmrB/QacA family drug resistance transporter</fullName>
    </submittedName>
</protein>
<feature type="transmembrane region" description="Helical" evidence="9">
    <location>
        <begin position="156"/>
        <end position="174"/>
    </location>
</feature>
<dbReference type="InterPro" id="IPR011701">
    <property type="entry name" value="MFS"/>
</dbReference>
<evidence type="ECO:0000256" key="7">
    <source>
        <dbReference type="ARBA" id="ARBA00023136"/>
    </source>
</evidence>
<keyword evidence="7 9" id="KW-0472">Membrane</keyword>
<dbReference type="PANTHER" id="PTHR23501:SF197">
    <property type="entry name" value="COMD"/>
    <property type="match status" value="1"/>
</dbReference>
<dbReference type="GO" id="GO:0005886">
    <property type="term" value="C:plasma membrane"/>
    <property type="evidence" value="ECO:0007669"/>
    <property type="project" value="UniProtKB-SubCell"/>
</dbReference>
<proteinExistence type="inferred from homology"/>
<feature type="transmembrane region" description="Helical" evidence="9">
    <location>
        <begin position="326"/>
        <end position="345"/>
    </location>
</feature>
<feature type="transmembrane region" description="Helical" evidence="9">
    <location>
        <begin position="352"/>
        <end position="369"/>
    </location>
</feature>
<evidence type="ECO:0000259" key="10">
    <source>
        <dbReference type="PROSITE" id="PS50850"/>
    </source>
</evidence>
<dbReference type="Gene3D" id="1.10.10.10">
    <property type="entry name" value="Winged helix-like DNA-binding domain superfamily/Winged helix DNA-binding domain"/>
    <property type="match status" value="1"/>
</dbReference>
<dbReference type="InterPro" id="IPR020846">
    <property type="entry name" value="MFS_dom"/>
</dbReference>
<feature type="transmembrane region" description="Helical" evidence="9">
    <location>
        <begin position="98"/>
        <end position="117"/>
    </location>
</feature>
<evidence type="ECO:0000256" key="3">
    <source>
        <dbReference type="ARBA" id="ARBA00022448"/>
    </source>
</evidence>
<evidence type="ECO:0000313" key="12">
    <source>
        <dbReference type="Proteomes" id="UP000190037"/>
    </source>
</evidence>